<evidence type="ECO:0000256" key="1">
    <source>
        <dbReference type="SAM" id="MobiDB-lite"/>
    </source>
</evidence>
<keyword evidence="3" id="KW-1185">Reference proteome</keyword>
<name>A0A7C9LMS8_9GAMM</name>
<sequence length="117" mass="12307">MTNNPSNSAARKADTATRNAPRRITTMPIAAVATVIRSIAASSSIPGVMSSDEKWITQLRGRVVAMTANSTCIVGALRRSIASAMGTSPSQRQPRIAIEGIVGSRARRVSVVMEARG</sequence>
<gene>
    <name evidence="2" type="ORF">GN331_13745</name>
</gene>
<organism evidence="2 3">
    <name type="scientific">Noviluteimonas gilva</name>
    <dbReference type="NCBI Taxonomy" id="2682097"/>
    <lineage>
        <taxon>Bacteria</taxon>
        <taxon>Pseudomonadati</taxon>
        <taxon>Pseudomonadota</taxon>
        <taxon>Gammaproteobacteria</taxon>
        <taxon>Lysobacterales</taxon>
        <taxon>Lysobacteraceae</taxon>
        <taxon>Noviluteimonas</taxon>
    </lineage>
</organism>
<comment type="caution">
    <text evidence="2">The sequence shown here is derived from an EMBL/GenBank/DDBJ whole genome shotgun (WGS) entry which is preliminary data.</text>
</comment>
<protein>
    <submittedName>
        <fullName evidence="2">Uncharacterized protein</fullName>
    </submittedName>
</protein>
<accession>A0A7C9LMS8</accession>
<dbReference type="Proteomes" id="UP000479692">
    <property type="component" value="Unassembled WGS sequence"/>
</dbReference>
<dbReference type="EMBL" id="WOXT01000004">
    <property type="protein sequence ID" value="MUV15264.1"/>
    <property type="molecule type" value="Genomic_DNA"/>
</dbReference>
<evidence type="ECO:0000313" key="3">
    <source>
        <dbReference type="Proteomes" id="UP000479692"/>
    </source>
</evidence>
<evidence type="ECO:0000313" key="2">
    <source>
        <dbReference type="EMBL" id="MUV15264.1"/>
    </source>
</evidence>
<reference evidence="2 3" key="1">
    <citation type="submission" date="2019-12" db="EMBL/GenBank/DDBJ databases">
        <authorList>
            <person name="Xu J."/>
        </authorList>
    </citation>
    <scope>NUCLEOTIDE SEQUENCE [LARGE SCALE GENOMIC DNA]</scope>
    <source>
        <strain evidence="2 3">HX-5-24</strain>
    </source>
</reference>
<dbReference type="AlphaFoldDB" id="A0A7C9LMS8"/>
<proteinExistence type="predicted"/>
<feature type="region of interest" description="Disordered" evidence="1">
    <location>
        <begin position="1"/>
        <end position="22"/>
    </location>
</feature>